<dbReference type="InterPro" id="IPR005312">
    <property type="entry name" value="DUF1759"/>
</dbReference>
<dbReference type="Pfam" id="PF05380">
    <property type="entry name" value="Peptidase_A17"/>
    <property type="match status" value="1"/>
</dbReference>
<evidence type="ECO:0000313" key="4">
    <source>
        <dbReference type="EMBL" id="KAK7101319.1"/>
    </source>
</evidence>
<dbReference type="GO" id="GO:0015074">
    <property type="term" value="P:DNA integration"/>
    <property type="evidence" value="ECO:0007669"/>
    <property type="project" value="InterPro"/>
</dbReference>
<evidence type="ECO:0000313" key="5">
    <source>
        <dbReference type="Proteomes" id="UP001374579"/>
    </source>
</evidence>
<evidence type="ECO:0000259" key="3">
    <source>
        <dbReference type="PROSITE" id="PS50994"/>
    </source>
</evidence>
<dbReference type="InterPro" id="IPR036397">
    <property type="entry name" value="RNaseH_sf"/>
</dbReference>
<dbReference type="EMBL" id="JBAMIC010000011">
    <property type="protein sequence ID" value="KAK7101319.1"/>
    <property type="molecule type" value="Genomic_DNA"/>
</dbReference>
<evidence type="ECO:0000256" key="2">
    <source>
        <dbReference type="SAM" id="MobiDB-lite"/>
    </source>
</evidence>
<sequence>MADQDQDASQPLQESHAKEITYLSDIHLSLPSAETTVKETFTLDSQASKQTSQDEEHHMTRSTNQTSDRPVEASNVSPSDTRPHRQLGPSSDAVKTLGPTRTKDLEENIREVGKLVGQIQENLQAGSSISPQKARELHTILLKQCRALKERLVAVRYLKLSTPYEDSCFELFDISDNLVKQLAQITLELPDVQLTQTKQNDVTDLKRKENESRKTKTNPGNSSISSSSKHSSGTHSSTSSRRRLARSEAAALQAKCQMMEKLQETQRREAELRHQMELQKRTIKLEEVQRGMEETERLQKIRLEDFRREMEETERLQKIKQEEAQREMEEARRFQELENQMIQVKLEEDRARLQMELNVANAVEDALNPAAPKDEANSLLNSLPRCDPINELFLSRTENQGITDRVNPTTRPHKGTASQTNYAQPSMSDNLGTDANLSNMFHHIPRNTDPRFDQVHKDHTRVPATFHNSNGLRRDTPMNTQVNFKSDLSQWPHSSQGQPQAGQGLPIQSEHSLNASAPPFTSRYPAFSAQTNTDSLHEQRHCIYPQEDAVPTTYVNLAKSIADALTISRLPVPKPPVFRGDPLEYPSWFAAFQHMVRNSAVGPEDKMLMLREFIEGPAKVAVGDLYYDLGEESYNSALKILKGRFGEDYTIAEALKERLEAWPEVKDKDTVSLRNYVDFLRQCCVMAKKITGLSILEDPAQIKRLAHKLPDSLALSWGQRVADSKLSCGRYPSFATFVKFLDSKCEALHEADLHNKGRKRGADQSQSTKAKGKQTYTTISEVDKPEQENKPGEDTAKDPATNTFPAQRGCLYCNDKHFTPDCKKLAEKPYAERKEFAIKRKLCFKCLRGFHAAKGCFAKVSCDTCKMKHVTIMHDPDFNPTHKATHQVSLIDEETDMKFVGTTKCGECLFDEVKKSYAVDHHITTRLYSLYMPVYVSSGLDPSKEILVYAMLDTMSDTTFLSDSVMNRLNLGAQDSVLTLTTMTSKAETVECKSFSNLRVRAYDSEETLKVPKAYSHPEISVDRSQIPTRDTILSMSHLEHIAHCFPPLLDAPIAILLGVNVSEALRPLEVVFGEPGQPYAQRTRLGWGLVGEVAASCEQDGPPANAFASKTLEQPRPPTRKSAFCFRTRDRTNEHLIRLLETDFTCPDDPPSSQEDRKFMNILSEGIELNSEGHYQMPLPFKDGEPLLPPNRHLALRRLYSLKRRFLSSPEHFQLYGEFMSQMVERRDAEIVPEAEISSSPTWYIPHHGVYNPNKPGKIRVVFDCAAKCNDVSLNDFLLCGPDQLNSLLGVLCRFRWYPVAFSCDVERMFHQFHVLPQHRDYLRFLWWPNNDLNAAPVDHRMRVHLFGAASSPGCANFGLKTLAKDNQSISPEAADFIQNDFYVDDGLSSRPDTSTAVELLQGAVEICVKGNLRLHKIASNDSRVMSSFSTTQVVKSSSVEDGLDQSKRSIERALGIRWNLETDTLHFVHETKATQVTKRGVLSTVASIFDPLGLVSPIILRGRQILQEACKEGISWDQELPPSILTRWNEWIHDLRSLSSLQVPRCYFTNAPLPWSGIEFHHFADASSKGYGECSYVKLSDAEGNIHSSLLMAKAKVVPIRAVTIPRLELQAAVLAVKIARFLEKELGHLEAQHYFWTDSRVVLGYIYNQTKKFHVFVSNRLQMIQDFSQPHQWHHVTTKENPADYASRGLCVQDLKNSCWFSGPDFLRQENLQYDPPDVPVEDNDREVRSHFVCAPTKPRDDAEELVKGFSTLEKLIQVVMRIMTWLRLIQKTTTPSRDSVATPLEDRETAFERLVRSVQLIYYPVASRSTHAELKRLAAYTDKEGLLRVGGRLSSSEEDHKIKHPLILPRESHLSLLLTRYHHKKVGHQGRTTTLAALQSRGLWICGARRLVTSVIHRCVPCARLRGRPMEQRMADLPAERIEASPPFTNTGLDCFGPFTVRHGRKEAKRYGLILTCLASRAVHLEVLEDMTTDSFICGLRRFIAIRGNVKTIRCDRGTNFVGAAREFRQARHEMDPDRVVKEMVERNCNFIFNPPHASHFGGVWERLIRTVRQVFSGLLLEHGSRLTSDTLSTLFHEVASVVNNRPLCVTQLEDPTSCEPLTPNHLLTLKPEPIFPPPGTFQKEDQYSRKRWRRVQYLVEQFWTRWKKEYLPTLQPRRKWFHQKDAVQPGMVVLLIEDGAPRGTWRMARVEKTYPGGDGLIRSVQLRVSTSVKTTKGLPKVQTSFIDRPIHKLVPLHLKDTE</sequence>
<feature type="coiled-coil region" evidence="1">
    <location>
        <begin position="262"/>
        <end position="354"/>
    </location>
</feature>
<accession>A0AAN9BB37</accession>
<feature type="compositionally biased region" description="Low complexity" evidence="2">
    <location>
        <begin position="222"/>
        <end position="239"/>
    </location>
</feature>
<dbReference type="InterPro" id="IPR043502">
    <property type="entry name" value="DNA/RNA_pol_sf"/>
</dbReference>
<evidence type="ECO:0000256" key="1">
    <source>
        <dbReference type="SAM" id="Coils"/>
    </source>
</evidence>
<feature type="compositionally biased region" description="Polar residues" evidence="2">
    <location>
        <begin position="488"/>
        <end position="501"/>
    </location>
</feature>
<dbReference type="Gene3D" id="3.30.420.10">
    <property type="entry name" value="Ribonuclease H-like superfamily/Ribonuclease H"/>
    <property type="match status" value="1"/>
</dbReference>
<feature type="compositionally biased region" description="Basic and acidic residues" evidence="2">
    <location>
        <begin position="781"/>
        <end position="797"/>
    </location>
</feature>
<name>A0AAN9BB37_9CAEN</name>
<protein>
    <recommendedName>
        <fullName evidence="3">Integrase catalytic domain-containing protein</fullName>
    </recommendedName>
</protein>
<dbReference type="InterPro" id="IPR012337">
    <property type="entry name" value="RNaseH-like_sf"/>
</dbReference>
<feature type="region of interest" description="Disordered" evidence="2">
    <location>
        <begin position="402"/>
        <end position="426"/>
    </location>
</feature>
<dbReference type="PROSITE" id="PS50994">
    <property type="entry name" value="INTEGRASE"/>
    <property type="match status" value="1"/>
</dbReference>
<dbReference type="InterPro" id="IPR008042">
    <property type="entry name" value="Retrotrans_Pao"/>
</dbReference>
<dbReference type="PANTHER" id="PTHR47331:SF6">
    <property type="entry name" value="DOUBLECORTIN DOMAIN-CONTAINING PROTEIN"/>
    <property type="match status" value="1"/>
</dbReference>
<reference evidence="4 5" key="1">
    <citation type="submission" date="2024-02" db="EMBL/GenBank/DDBJ databases">
        <title>Chromosome-scale genome assembly of the rough periwinkle Littorina saxatilis.</title>
        <authorList>
            <person name="De Jode A."/>
            <person name="Faria R."/>
            <person name="Formenti G."/>
            <person name="Sims Y."/>
            <person name="Smith T.P."/>
            <person name="Tracey A."/>
            <person name="Wood J.M.D."/>
            <person name="Zagrodzka Z.B."/>
            <person name="Johannesson K."/>
            <person name="Butlin R.K."/>
            <person name="Leder E.H."/>
        </authorList>
    </citation>
    <scope>NUCLEOTIDE SEQUENCE [LARGE SCALE GENOMIC DNA]</scope>
    <source>
        <strain evidence="4">Snail1</strain>
        <tissue evidence="4">Muscle</tissue>
    </source>
</reference>
<feature type="compositionally biased region" description="Polar residues" evidence="2">
    <location>
        <begin position="61"/>
        <end position="80"/>
    </location>
</feature>
<proteinExistence type="predicted"/>
<dbReference type="InterPro" id="IPR040676">
    <property type="entry name" value="DUF5641"/>
</dbReference>
<feature type="region of interest" description="Disordered" evidence="2">
    <location>
        <begin position="200"/>
        <end position="250"/>
    </location>
</feature>
<gene>
    <name evidence="4" type="ORF">V1264_024113</name>
</gene>
<dbReference type="Pfam" id="PF03564">
    <property type="entry name" value="DUF1759"/>
    <property type="match status" value="1"/>
</dbReference>
<dbReference type="InterPro" id="IPR001584">
    <property type="entry name" value="Integrase_cat-core"/>
</dbReference>
<feature type="region of interest" description="Disordered" evidence="2">
    <location>
        <begin position="755"/>
        <end position="801"/>
    </location>
</feature>
<feature type="compositionally biased region" description="Polar residues" evidence="2">
    <location>
        <begin position="763"/>
        <end position="780"/>
    </location>
</feature>
<feature type="compositionally biased region" description="Polar residues" evidence="2">
    <location>
        <begin position="39"/>
        <end position="51"/>
    </location>
</feature>
<keyword evidence="5" id="KW-1185">Reference proteome</keyword>
<dbReference type="Pfam" id="PF18701">
    <property type="entry name" value="DUF5641"/>
    <property type="match status" value="1"/>
</dbReference>
<dbReference type="PANTHER" id="PTHR47331">
    <property type="entry name" value="PHD-TYPE DOMAIN-CONTAINING PROTEIN"/>
    <property type="match status" value="1"/>
</dbReference>
<feature type="compositionally biased region" description="Basic and acidic residues" evidence="2">
    <location>
        <begin position="201"/>
        <end position="214"/>
    </location>
</feature>
<keyword evidence="1" id="KW-0175">Coiled coil</keyword>
<dbReference type="SUPFAM" id="SSF53098">
    <property type="entry name" value="Ribonuclease H-like"/>
    <property type="match status" value="1"/>
</dbReference>
<comment type="caution">
    <text evidence="4">The sequence shown here is derived from an EMBL/GenBank/DDBJ whole genome shotgun (WGS) entry which is preliminary data.</text>
</comment>
<organism evidence="4 5">
    <name type="scientific">Littorina saxatilis</name>
    <dbReference type="NCBI Taxonomy" id="31220"/>
    <lineage>
        <taxon>Eukaryota</taxon>
        <taxon>Metazoa</taxon>
        <taxon>Spiralia</taxon>
        <taxon>Lophotrochozoa</taxon>
        <taxon>Mollusca</taxon>
        <taxon>Gastropoda</taxon>
        <taxon>Caenogastropoda</taxon>
        <taxon>Littorinimorpha</taxon>
        <taxon>Littorinoidea</taxon>
        <taxon>Littorinidae</taxon>
        <taxon>Littorina</taxon>
    </lineage>
</organism>
<feature type="region of interest" description="Disordered" evidence="2">
    <location>
        <begin position="488"/>
        <end position="527"/>
    </location>
</feature>
<dbReference type="SUPFAM" id="SSF56672">
    <property type="entry name" value="DNA/RNA polymerases"/>
    <property type="match status" value="1"/>
</dbReference>
<feature type="domain" description="Integrase catalytic" evidence="3">
    <location>
        <begin position="1909"/>
        <end position="2116"/>
    </location>
</feature>
<dbReference type="CDD" id="cd01644">
    <property type="entry name" value="RT_pepA17"/>
    <property type="match status" value="1"/>
</dbReference>
<feature type="region of interest" description="Disordered" evidence="2">
    <location>
        <begin position="39"/>
        <end position="100"/>
    </location>
</feature>
<dbReference type="GO" id="GO:0003676">
    <property type="term" value="F:nucleic acid binding"/>
    <property type="evidence" value="ECO:0007669"/>
    <property type="project" value="InterPro"/>
</dbReference>
<dbReference type="Proteomes" id="UP001374579">
    <property type="component" value="Unassembled WGS sequence"/>
</dbReference>